<accession>A0A9N8EV59</accession>
<dbReference type="SUPFAM" id="SSF52087">
    <property type="entry name" value="CRAL/TRIO domain"/>
    <property type="match status" value="1"/>
</dbReference>
<dbReference type="InterPro" id="IPR036865">
    <property type="entry name" value="CRAL-TRIO_dom_sf"/>
</dbReference>
<dbReference type="AlphaFoldDB" id="A0A9N8EV59"/>
<protein>
    <recommendedName>
        <fullName evidence="2">CRAL-TRIO domain-containing protein</fullName>
    </recommendedName>
</protein>
<evidence type="ECO:0000259" key="2">
    <source>
        <dbReference type="Pfam" id="PF00650"/>
    </source>
</evidence>
<reference evidence="3" key="1">
    <citation type="submission" date="2020-06" db="EMBL/GenBank/DDBJ databases">
        <authorList>
            <consortium name="Plant Systems Biology data submission"/>
        </authorList>
    </citation>
    <scope>NUCLEOTIDE SEQUENCE</scope>
    <source>
        <strain evidence="3">D6</strain>
    </source>
</reference>
<sequence length="311" mass="35914">MNNNTNSRSAEGDASMRLSTREVRRALAIKAAIVDSNKERREQGEDELIELTDFEYAQYALLTKGNVEDALERIEKMQAFREEYRIQDTVEEGMEIMQALTIQQPWFVVSVDYNPTHGHFVFVYDYSKLKPAAVDYPEDWRIFLGGMYYIYQLGLSNLLACREGLVHIAECQGMGYSNFSMDFLNRCWHHLLAHYPYTTKECSWLHTPLVANIQYAFYKSVMGHKADIIRVGCNFGGYDGQIDEMFKLPSEDIAEFRLMGRYLAYLNLRYQNQSVFRLPSQDPPTQAPATVPPPDPRANVENDNNQEDHAE</sequence>
<keyword evidence="4" id="KW-1185">Reference proteome</keyword>
<name>A0A9N8EV59_9STRA</name>
<evidence type="ECO:0000313" key="4">
    <source>
        <dbReference type="Proteomes" id="UP001153069"/>
    </source>
</evidence>
<feature type="compositionally biased region" description="Pro residues" evidence="1">
    <location>
        <begin position="281"/>
        <end position="296"/>
    </location>
</feature>
<evidence type="ECO:0000313" key="3">
    <source>
        <dbReference type="EMBL" id="CAB9526069.1"/>
    </source>
</evidence>
<gene>
    <name evidence="3" type="ORF">SEMRO_1771_G296630.1</name>
</gene>
<comment type="caution">
    <text evidence="3">The sequence shown here is derived from an EMBL/GenBank/DDBJ whole genome shotgun (WGS) entry which is preliminary data.</text>
</comment>
<evidence type="ECO:0000256" key="1">
    <source>
        <dbReference type="SAM" id="MobiDB-lite"/>
    </source>
</evidence>
<proteinExistence type="predicted"/>
<dbReference type="EMBL" id="CAICTM010001769">
    <property type="protein sequence ID" value="CAB9526069.1"/>
    <property type="molecule type" value="Genomic_DNA"/>
</dbReference>
<dbReference type="Pfam" id="PF00650">
    <property type="entry name" value="CRAL_TRIO"/>
    <property type="match status" value="1"/>
</dbReference>
<organism evidence="3 4">
    <name type="scientific">Seminavis robusta</name>
    <dbReference type="NCBI Taxonomy" id="568900"/>
    <lineage>
        <taxon>Eukaryota</taxon>
        <taxon>Sar</taxon>
        <taxon>Stramenopiles</taxon>
        <taxon>Ochrophyta</taxon>
        <taxon>Bacillariophyta</taxon>
        <taxon>Bacillariophyceae</taxon>
        <taxon>Bacillariophycidae</taxon>
        <taxon>Naviculales</taxon>
        <taxon>Naviculaceae</taxon>
        <taxon>Seminavis</taxon>
    </lineage>
</organism>
<feature type="domain" description="CRAL-TRIO" evidence="2">
    <location>
        <begin position="116"/>
        <end position="225"/>
    </location>
</feature>
<feature type="region of interest" description="Disordered" evidence="1">
    <location>
        <begin position="277"/>
        <end position="311"/>
    </location>
</feature>
<dbReference type="InterPro" id="IPR001251">
    <property type="entry name" value="CRAL-TRIO_dom"/>
</dbReference>
<dbReference type="Proteomes" id="UP001153069">
    <property type="component" value="Unassembled WGS sequence"/>
</dbReference>
<dbReference type="Gene3D" id="3.40.525.10">
    <property type="entry name" value="CRAL-TRIO lipid binding domain"/>
    <property type="match status" value="1"/>
</dbReference>